<dbReference type="GeneID" id="5129468"/>
<organism evidence="1 2">
    <name type="scientific">Meyerozyma guilliermondii (strain ATCC 6260 / CBS 566 / DSM 6381 / JCM 1539 / NBRC 10279 / NRRL Y-324)</name>
    <name type="common">Yeast</name>
    <name type="synonym">Candida guilliermondii</name>
    <dbReference type="NCBI Taxonomy" id="294746"/>
    <lineage>
        <taxon>Eukaryota</taxon>
        <taxon>Fungi</taxon>
        <taxon>Dikarya</taxon>
        <taxon>Ascomycota</taxon>
        <taxon>Saccharomycotina</taxon>
        <taxon>Pichiomycetes</taxon>
        <taxon>Debaryomycetaceae</taxon>
        <taxon>Meyerozyma</taxon>
    </lineage>
</organism>
<dbReference type="AlphaFoldDB" id="A5DCW3"/>
<keyword evidence="2" id="KW-1185">Reference proteome</keyword>
<sequence length="164" mass="18546">MFVSCLELSAFLASEKRNTLVHIYVKKLQQVFGIEFLVIKAGLKEFQKRIQQGSSIFFLESGIHNLTFEYHHGILTNFNGILSFDKYVSFLVSEKLEKFYSCPVVCALANKFHDFAIGLLKSGPTCGICSFCKFYSFVASCENYGVNHLSDKAALLLRRFSKLG</sequence>
<dbReference type="InParanoid" id="A5DCW3"/>
<accession>A5DCW3</accession>
<dbReference type="KEGG" id="pgu:PGUG_01118"/>
<dbReference type="RefSeq" id="XP_001487740.2">
    <property type="nucleotide sequence ID" value="XM_001487690.1"/>
</dbReference>
<proteinExistence type="predicted"/>
<dbReference type="Proteomes" id="UP000001997">
    <property type="component" value="Unassembled WGS sequence"/>
</dbReference>
<protein>
    <submittedName>
        <fullName evidence="1">Uncharacterized protein</fullName>
    </submittedName>
</protein>
<evidence type="ECO:0000313" key="2">
    <source>
        <dbReference type="Proteomes" id="UP000001997"/>
    </source>
</evidence>
<evidence type="ECO:0000313" key="1">
    <source>
        <dbReference type="EMBL" id="EDK37019.2"/>
    </source>
</evidence>
<dbReference type="HOGENOM" id="CLU_1619633_0_0_1"/>
<name>A5DCW3_PICGU</name>
<reference evidence="1 2" key="1">
    <citation type="journal article" date="2009" name="Nature">
        <title>Evolution of pathogenicity and sexual reproduction in eight Candida genomes.</title>
        <authorList>
            <person name="Butler G."/>
            <person name="Rasmussen M.D."/>
            <person name="Lin M.F."/>
            <person name="Santos M.A."/>
            <person name="Sakthikumar S."/>
            <person name="Munro C.A."/>
            <person name="Rheinbay E."/>
            <person name="Grabherr M."/>
            <person name="Forche A."/>
            <person name="Reedy J.L."/>
            <person name="Agrafioti I."/>
            <person name="Arnaud M.B."/>
            <person name="Bates S."/>
            <person name="Brown A.J."/>
            <person name="Brunke S."/>
            <person name="Costanzo M.C."/>
            <person name="Fitzpatrick D.A."/>
            <person name="de Groot P.W."/>
            <person name="Harris D."/>
            <person name="Hoyer L.L."/>
            <person name="Hube B."/>
            <person name="Klis F.M."/>
            <person name="Kodira C."/>
            <person name="Lennard N."/>
            <person name="Logue M.E."/>
            <person name="Martin R."/>
            <person name="Neiman A.M."/>
            <person name="Nikolaou E."/>
            <person name="Quail M.A."/>
            <person name="Quinn J."/>
            <person name="Santos M.C."/>
            <person name="Schmitzberger F.F."/>
            <person name="Sherlock G."/>
            <person name="Shah P."/>
            <person name="Silverstein K.A."/>
            <person name="Skrzypek M.S."/>
            <person name="Soll D."/>
            <person name="Staggs R."/>
            <person name="Stansfield I."/>
            <person name="Stumpf M.P."/>
            <person name="Sudbery P.E."/>
            <person name="Srikantha T."/>
            <person name="Zeng Q."/>
            <person name="Berman J."/>
            <person name="Berriman M."/>
            <person name="Heitman J."/>
            <person name="Gow N.A."/>
            <person name="Lorenz M.C."/>
            <person name="Birren B.W."/>
            <person name="Kellis M."/>
            <person name="Cuomo C.A."/>
        </authorList>
    </citation>
    <scope>NUCLEOTIDE SEQUENCE [LARGE SCALE GENOMIC DNA]</scope>
    <source>
        <strain evidence="2">ATCC 6260 / CBS 566 / DSM 6381 / JCM 1539 / NBRC 10279 / NRRL Y-324</strain>
    </source>
</reference>
<dbReference type="EMBL" id="CH408155">
    <property type="protein sequence ID" value="EDK37019.2"/>
    <property type="molecule type" value="Genomic_DNA"/>
</dbReference>
<gene>
    <name evidence="1" type="ORF">PGUG_01118</name>
</gene>